<dbReference type="AlphaFoldDB" id="A0A5B7GMC8"/>
<reference evidence="1 2" key="1">
    <citation type="submission" date="2019-05" db="EMBL/GenBank/DDBJ databases">
        <title>Another draft genome of Portunus trituberculatus and its Hox gene families provides insights of decapod evolution.</title>
        <authorList>
            <person name="Jeong J.-H."/>
            <person name="Song I."/>
            <person name="Kim S."/>
            <person name="Choi T."/>
            <person name="Kim D."/>
            <person name="Ryu S."/>
            <person name="Kim W."/>
        </authorList>
    </citation>
    <scope>NUCLEOTIDE SEQUENCE [LARGE SCALE GENOMIC DNA]</scope>
    <source>
        <tissue evidence="1">Muscle</tissue>
    </source>
</reference>
<name>A0A5B7GMC8_PORTR</name>
<evidence type="ECO:0000313" key="2">
    <source>
        <dbReference type="Proteomes" id="UP000324222"/>
    </source>
</evidence>
<dbReference type="Proteomes" id="UP000324222">
    <property type="component" value="Unassembled WGS sequence"/>
</dbReference>
<keyword evidence="2" id="KW-1185">Reference proteome</keyword>
<sequence>MYTPNSKEKSRIRAAFEDERALLGAAAAAAAKVSAPCTSSTEAGPMHKAAHYTGNIPKHDSYLKILKNYQIVAHM</sequence>
<gene>
    <name evidence="1" type="ORF">E2C01_051649</name>
</gene>
<evidence type="ECO:0000313" key="1">
    <source>
        <dbReference type="EMBL" id="MPC57664.1"/>
    </source>
</evidence>
<organism evidence="1 2">
    <name type="scientific">Portunus trituberculatus</name>
    <name type="common">Swimming crab</name>
    <name type="synonym">Neptunus trituberculatus</name>
    <dbReference type="NCBI Taxonomy" id="210409"/>
    <lineage>
        <taxon>Eukaryota</taxon>
        <taxon>Metazoa</taxon>
        <taxon>Ecdysozoa</taxon>
        <taxon>Arthropoda</taxon>
        <taxon>Crustacea</taxon>
        <taxon>Multicrustacea</taxon>
        <taxon>Malacostraca</taxon>
        <taxon>Eumalacostraca</taxon>
        <taxon>Eucarida</taxon>
        <taxon>Decapoda</taxon>
        <taxon>Pleocyemata</taxon>
        <taxon>Brachyura</taxon>
        <taxon>Eubrachyura</taxon>
        <taxon>Portunoidea</taxon>
        <taxon>Portunidae</taxon>
        <taxon>Portuninae</taxon>
        <taxon>Portunus</taxon>
    </lineage>
</organism>
<accession>A0A5B7GMC8</accession>
<protein>
    <submittedName>
        <fullName evidence="1">Uncharacterized protein</fullName>
    </submittedName>
</protein>
<proteinExistence type="predicted"/>
<comment type="caution">
    <text evidence="1">The sequence shown here is derived from an EMBL/GenBank/DDBJ whole genome shotgun (WGS) entry which is preliminary data.</text>
</comment>
<dbReference type="EMBL" id="VSRR010014976">
    <property type="protein sequence ID" value="MPC57664.1"/>
    <property type="molecule type" value="Genomic_DNA"/>
</dbReference>